<evidence type="ECO:0000256" key="1">
    <source>
        <dbReference type="ARBA" id="ARBA00001946"/>
    </source>
</evidence>
<keyword evidence="3 4" id="KW-0378">Hydrolase</keyword>
<evidence type="ECO:0000313" key="6">
    <source>
        <dbReference type="EMBL" id="TDN44272.1"/>
    </source>
</evidence>
<dbReference type="OrthoDB" id="9804442at2"/>
<evidence type="ECO:0000256" key="2">
    <source>
        <dbReference type="ARBA" id="ARBA00005582"/>
    </source>
</evidence>
<dbReference type="Proteomes" id="UP000295764">
    <property type="component" value="Unassembled WGS sequence"/>
</dbReference>
<dbReference type="GO" id="GO:0016787">
    <property type="term" value="F:hydrolase activity"/>
    <property type="evidence" value="ECO:0007669"/>
    <property type="project" value="UniProtKB-KW"/>
</dbReference>
<dbReference type="PANTHER" id="PTHR43046:SF14">
    <property type="entry name" value="MUTT_NUDIX FAMILY PROTEIN"/>
    <property type="match status" value="1"/>
</dbReference>
<protein>
    <submittedName>
        <fullName evidence="6">ADP-ribose pyrophosphatase YjhB (NUDIX family)</fullName>
    </submittedName>
</protein>
<dbReference type="InterPro" id="IPR015797">
    <property type="entry name" value="NUDIX_hydrolase-like_dom_sf"/>
</dbReference>
<evidence type="ECO:0000256" key="4">
    <source>
        <dbReference type="RuleBase" id="RU003476"/>
    </source>
</evidence>
<name>A0A4V3BKZ6_9MICO</name>
<accession>A0A4V3BKZ6</accession>
<dbReference type="InterPro" id="IPR020084">
    <property type="entry name" value="NUDIX_hydrolase_CS"/>
</dbReference>
<evidence type="ECO:0000313" key="7">
    <source>
        <dbReference type="Proteomes" id="UP000295764"/>
    </source>
</evidence>
<dbReference type="PRINTS" id="PR00502">
    <property type="entry name" value="NUDIXFAMILY"/>
</dbReference>
<dbReference type="CDD" id="cd02883">
    <property type="entry name" value="NUDIX_Hydrolase"/>
    <property type="match status" value="1"/>
</dbReference>
<dbReference type="RefSeq" id="WP_133519709.1">
    <property type="nucleotide sequence ID" value="NZ_SNVW01000005.1"/>
</dbReference>
<sequence>MEYTDYDTRLAAYGVITEGDRVLLAKLRFPEAGTWTLPGGGVEFDESVEQAVVREIREETGFEAAVGALLGVRHHIVPAERRIHANGRPMKAVQVVFRASITGGSLRSELDGSTDEAAWLPIADLPHHRHGLVVPIALGWAGALTR</sequence>
<proteinExistence type="inferred from homology"/>
<dbReference type="PROSITE" id="PS51462">
    <property type="entry name" value="NUDIX"/>
    <property type="match status" value="1"/>
</dbReference>
<dbReference type="PANTHER" id="PTHR43046">
    <property type="entry name" value="GDP-MANNOSE MANNOSYL HYDROLASE"/>
    <property type="match status" value="1"/>
</dbReference>
<feature type="domain" description="Nudix hydrolase" evidence="5">
    <location>
        <begin position="7"/>
        <end position="142"/>
    </location>
</feature>
<dbReference type="EMBL" id="SNVW01000005">
    <property type="protein sequence ID" value="TDN44272.1"/>
    <property type="molecule type" value="Genomic_DNA"/>
</dbReference>
<organism evidence="6 7">
    <name type="scientific">Curtobacterium flaccumfaciens</name>
    <dbReference type="NCBI Taxonomy" id="2035"/>
    <lineage>
        <taxon>Bacteria</taxon>
        <taxon>Bacillati</taxon>
        <taxon>Actinomycetota</taxon>
        <taxon>Actinomycetes</taxon>
        <taxon>Micrococcales</taxon>
        <taxon>Microbacteriaceae</taxon>
        <taxon>Curtobacterium</taxon>
    </lineage>
</organism>
<dbReference type="InterPro" id="IPR000086">
    <property type="entry name" value="NUDIX_hydrolase_dom"/>
</dbReference>
<dbReference type="AlphaFoldDB" id="A0A4V3BKZ6"/>
<comment type="caution">
    <text evidence="6">The sequence shown here is derived from an EMBL/GenBank/DDBJ whole genome shotgun (WGS) entry which is preliminary data.</text>
</comment>
<dbReference type="SUPFAM" id="SSF55811">
    <property type="entry name" value="Nudix"/>
    <property type="match status" value="1"/>
</dbReference>
<evidence type="ECO:0000259" key="5">
    <source>
        <dbReference type="PROSITE" id="PS51462"/>
    </source>
</evidence>
<evidence type="ECO:0000256" key="3">
    <source>
        <dbReference type="ARBA" id="ARBA00022801"/>
    </source>
</evidence>
<dbReference type="PROSITE" id="PS00893">
    <property type="entry name" value="NUDIX_BOX"/>
    <property type="match status" value="1"/>
</dbReference>
<dbReference type="Gene3D" id="3.90.79.10">
    <property type="entry name" value="Nucleoside Triphosphate Pyrophosphohydrolase"/>
    <property type="match status" value="1"/>
</dbReference>
<dbReference type="InterPro" id="IPR020476">
    <property type="entry name" value="Nudix_hydrolase"/>
</dbReference>
<gene>
    <name evidence="6" type="ORF">EDF64_105104</name>
</gene>
<dbReference type="Pfam" id="PF00293">
    <property type="entry name" value="NUDIX"/>
    <property type="match status" value="1"/>
</dbReference>
<comment type="cofactor">
    <cofactor evidence="1">
        <name>Mg(2+)</name>
        <dbReference type="ChEBI" id="CHEBI:18420"/>
    </cofactor>
</comment>
<reference evidence="6 7" key="1">
    <citation type="submission" date="2019-03" db="EMBL/GenBank/DDBJ databases">
        <title>Genomic analyses of the natural microbiome of Caenorhabditis elegans.</title>
        <authorList>
            <person name="Samuel B."/>
        </authorList>
    </citation>
    <scope>NUCLEOTIDE SEQUENCE [LARGE SCALE GENOMIC DNA]</scope>
    <source>
        <strain evidence="6 7">JUb65</strain>
    </source>
</reference>
<comment type="similarity">
    <text evidence="2 4">Belongs to the Nudix hydrolase family.</text>
</comment>